<dbReference type="EMBL" id="FNGV01000001">
    <property type="protein sequence ID" value="SDL34475.1"/>
    <property type="molecule type" value="Genomic_DNA"/>
</dbReference>
<dbReference type="Proteomes" id="UP000199440">
    <property type="component" value="Unassembled WGS sequence"/>
</dbReference>
<gene>
    <name evidence="1" type="ORF">SAMN04488514_101474</name>
</gene>
<accession>A0A1G9JB87</accession>
<reference evidence="1 2" key="1">
    <citation type="submission" date="2016-10" db="EMBL/GenBank/DDBJ databases">
        <authorList>
            <person name="de Groot N.N."/>
        </authorList>
    </citation>
    <scope>NUCLEOTIDE SEQUENCE [LARGE SCALE GENOMIC DNA]</scope>
    <source>
        <strain evidence="1 2">DSM 19886</strain>
    </source>
</reference>
<dbReference type="STRING" id="192904.SAMN04488514_101474"/>
<proteinExistence type="predicted"/>
<protein>
    <submittedName>
        <fullName evidence="1">Uncharacterized protein</fullName>
    </submittedName>
</protein>
<sequence>MDFEKFQQIRSGNIETESLHGRKRLTTQHKYNADFKAKTKGLFIFIKSLN</sequence>
<evidence type="ECO:0000313" key="2">
    <source>
        <dbReference type="Proteomes" id="UP000199440"/>
    </source>
</evidence>
<evidence type="ECO:0000313" key="1">
    <source>
        <dbReference type="EMBL" id="SDL34475.1"/>
    </source>
</evidence>
<name>A0A1G9JB87_9FLAO</name>
<keyword evidence="2" id="KW-1185">Reference proteome</keyword>
<dbReference type="AlphaFoldDB" id="A0A1G9JB87"/>
<organism evidence="1 2">
    <name type="scientific">Kriegella aquimaris</name>
    <dbReference type="NCBI Taxonomy" id="192904"/>
    <lineage>
        <taxon>Bacteria</taxon>
        <taxon>Pseudomonadati</taxon>
        <taxon>Bacteroidota</taxon>
        <taxon>Flavobacteriia</taxon>
        <taxon>Flavobacteriales</taxon>
        <taxon>Flavobacteriaceae</taxon>
        <taxon>Kriegella</taxon>
    </lineage>
</organism>